<evidence type="ECO:0000313" key="1">
    <source>
        <dbReference type="EMBL" id="GAC96813.1"/>
    </source>
</evidence>
<dbReference type="GO" id="GO:0005778">
    <property type="term" value="C:peroxisomal membrane"/>
    <property type="evidence" value="ECO:0007669"/>
    <property type="project" value="TreeGrafter"/>
</dbReference>
<dbReference type="InterPro" id="IPR019531">
    <property type="entry name" value="Pmp4"/>
</dbReference>
<dbReference type="EMBL" id="DF238808">
    <property type="protein sequence ID" value="GAC96813.1"/>
    <property type="molecule type" value="Genomic_DNA"/>
</dbReference>
<name>R9P5Y9_PSEHS</name>
<proteinExistence type="predicted"/>
<dbReference type="GeneID" id="24109679"/>
<evidence type="ECO:0000313" key="2">
    <source>
        <dbReference type="Proteomes" id="UP000014071"/>
    </source>
</evidence>
<dbReference type="HOGENOM" id="CLU_1120822_0_0_1"/>
<dbReference type="AlphaFoldDB" id="R9P5Y9"/>
<dbReference type="eggNOG" id="ENOG502R35X">
    <property type="taxonomic scope" value="Eukaryota"/>
</dbReference>
<dbReference type="PANTHER" id="PTHR15460:SF3">
    <property type="entry name" value="PEROXISOMAL MEMBRANE PROTEIN 4"/>
    <property type="match status" value="1"/>
</dbReference>
<dbReference type="OrthoDB" id="2551326at2759"/>
<dbReference type="STRING" id="1305764.R9P5Y9"/>
<dbReference type="RefSeq" id="XP_012190400.1">
    <property type="nucleotide sequence ID" value="XM_012335010.1"/>
</dbReference>
<dbReference type="PANTHER" id="PTHR15460">
    <property type="entry name" value="PEROXISOMAL MEMBRANE PROTEIN 4"/>
    <property type="match status" value="1"/>
</dbReference>
<reference evidence="2" key="1">
    <citation type="journal article" date="2013" name="Genome Announc.">
        <title>Draft genome sequence of the basidiomycetous yeast-like fungus Pseudozyma hubeiensis SY62, which produces an abundant amount of the biosurfactant mannosylerythritol lipids.</title>
        <authorList>
            <person name="Konishi M."/>
            <person name="Hatada Y."/>
            <person name="Horiuchi J."/>
        </authorList>
    </citation>
    <scope>NUCLEOTIDE SEQUENCE [LARGE SCALE GENOMIC DNA]</scope>
    <source>
        <strain evidence="2">SY62</strain>
    </source>
</reference>
<sequence>MFVHTVGALLDTIEAVIVWIIMELELLLPLPSFLHSHSYLPTSGSQRLFIMRLTKSQSILLPDIYLPPVLKEVSLHYRQALKNPIVIQTFLATKNAVDTSVRLRLSHSIVMLIIYGNVNSLQKLRTAAKGVAKAVMQHAFHNGMVAATYTAIVMTLGSIRKRNDGRIAGIKSNSFAESLLAGSIAGAAAFSLDQSAVALQVFAFVLGRSVQSLLPGVTAPVIQPDAAVLTSSVTTPVAVKPPKKMLYRAPTSQAITIAGAVAYAFTLTMHSHGHDRLNSGLSRSISPIYGKFGAALAAVA</sequence>
<organism evidence="1 2">
    <name type="scientific">Pseudozyma hubeiensis (strain SY62)</name>
    <name type="common">Yeast</name>
    <dbReference type="NCBI Taxonomy" id="1305764"/>
    <lineage>
        <taxon>Eukaryota</taxon>
        <taxon>Fungi</taxon>
        <taxon>Dikarya</taxon>
        <taxon>Basidiomycota</taxon>
        <taxon>Ustilaginomycotina</taxon>
        <taxon>Ustilaginomycetes</taxon>
        <taxon>Ustilaginales</taxon>
        <taxon>Ustilaginaceae</taxon>
        <taxon>Pseudozyma</taxon>
    </lineage>
</organism>
<protein>
    <submittedName>
        <fullName evidence="1">Uncharacterized protein</fullName>
    </submittedName>
</protein>
<keyword evidence="2" id="KW-1185">Reference proteome</keyword>
<dbReference type="Proteomes" id="UP000014071">
    <property type="component" value="Unassembled WGS sequence"/>
</dbReference>
<gene>
    <name evidence="1" type="ORF">PHSY_004397</name>
</gene>
<accession>R9P5Y9</accession>